<dbReference type="PRINTS" id="PR00037">
    <property type="entry name" value="HTHLACR"/>
</dbReference>
<dbReference type="InterPro" id="IPR001034">
    <property type="entry name" value="DeoR_HTH"/>
</dbReference>
<dbReference type="InterPro" id="IPR036390">
    <property type="entry name" value="WH_DNA-bd_sf"/>
</dbReference>
<dbReference type="SUPFAM" id="SSF46785">
    <property type="entry name" value="Winged helix' DNA-binding domain"/>
    <property type="match status" value="1"/>
</dbReference>
<protein>
    <submittedName>
        <fullName evidence="5">Glycerol-3-phosphate regulon repressor</fullName>
    </submittedName>
</protein>
<dbReference type="PANTHER" id="PTHR30363">
    <property type="entry name" value="HTH-TYPE TRANSCRIPTIONAL REGULATOR SRLR-RELATED"/>
    <property type="match status" value="1"/>
</dbReference>
<dbReference type="AlphaFoldDB" id="A0A564I5Y6"/>
<keyword evidence="1" id="KW-0678">Repressor</keyword>
<sequence>MLASQRKQQILQILAEEKQVMSGDLSQRFRISEDSIRRDLRELAAEGKLQRVHGGALPVSEAIAPIETRKNVQIASKQTIAQRATELIQPGQVVIIDGGTTTGEMVRLLPDNLACTVVTHSPGIAVALVEKPLIEVILIGGRLFKHSAVSVGAAALESISRINADLFFMGVTGVHHQAGLTTGDYEESGIKRALAARAAETVVMASQEKLNSASAFAIGELSLVSTLIVDTPLDDALQQQLAIDGVEILYAFQPGTTGVR</sequence>
<proteinExistence type="predicted"/>
<dbReference type="EMBL" id="CABGHF010000003">
    <property type="protein sequence ID" value="VUS39528.1"/>
    <property type="molecule type" value="Genomic_DNA"/>
</dbReference>
<dbReference type="Pfam" id="PF00455">
    <property type="entry name" value="DeoRC"/>
    <property type="match status" value="1"/>
</dbReference>
<evidence type="ECO:0000256" key="3">
    <source>
        <dbReference type="ARBA" id="ARBA00023163"/>
    </source>
</evidence>
<accession>A0A564I5Y6</accession>
<dbReference type="InterPro" id="IPR036388">
    <property type="entry name" value="WH-like_DNA-bd_sf"/>
</dbReference>
<dbReference type="GO" id="GO:0003700">
    <property type="term" value="F:DNA-binding transcription factor activity"/>
    <property type="evidence" value="ECO:0007669"/>
    <property type="project" value="InterPro"/>
</dbReference>
<dbReference type="Proteomes" id="UP000318370">
    <property type="component" value="Unassembled WGS sequence"/>
</dbReference>
<gene>
    <name evidence="5" type="primary">glpR_5</name>
    <name evidence="5" type="ORF">SB6408_03467</name>
</gene>
<reference evidence="5 6" key="1">
    <citation type="submission" date="2019-07" db="EMBL/GenBank/DDBJ databases">
        <authorList>
            <person name="Brisse S."/>
            <person name="Rodrigues C."/>
            <person name="Thorpe H."/>
        </authorList>
    </citation>
    <scope>NUCLEOTIDE SEQUENCE [LARGE SCALE GENOMIC DNA]</scope>
    <source>
        <strain evidence="5">SB6408</strain>
    </source>
</reference>
<keyword evidence="2" id="KW-0805">Transcription regulation</keyword>
<dbReference type="InterPro" id="IPR014036">
    <property type="entry name" value="DeoR-like_C"/>
</dbReference>
<dbReference type="SUPFAM" id="SSF100950">
    <property type="entry name" value="NagB/RpiA/CoA transferase-like"/>
    <property type="match status" value="1"/>
</dbReference>
<dbReference type="SMART" id="SM00420">
    <property type="entry name" value="HTH_DEOR"/>
    <property type="match status" value="1"/>
</dbReference>
<name>A0A564I5Y6_9ENTR</name>
<dbReference type="Gene3D" id="1.10.10.10">
    <property type="entry name" value="Winged helix-like DNA-binding domain superfamily/Winged helix DNA-binding domain"/>
    <property type="match status" value="1"/>
</dbReference>
<dbReference type="PANTHER" id="PTHR30363:SF4">
    <property type="entry name" value="GLYCEROL-3-PHOSPHATE REGULON REPRESSOR"/>
    <property type="match status" value="1"/>
</dbReference>
<evidence type="ECO:0000256" key="2">
    <source>
        <dbReference type="ARBA" id="ARBA00023015"/>
    </source>
</evidence>
<dbReference type="Gene3D" id="3.40.50.1360">
    <property type="match status" value="1"/>
</dbReference>
<evidence type="ECO:0000313" key="5">
    <source>
        <dbReference type="EMBL" id="VUS39528.1"/>
    </source>
</evidence>
<dbReference type="PROSITE" id="PS51000">
    <property type="entry name" value="HTH_DEOR_2"/>
    <property type="match status" value="1"/>
</dbReference>
<dbReference type="RefSeq" id="WP_142461977.1">
    <property type="nucleotide sequence ID" value="NZ_CABGHF010000003.1"/>
</dbReference>
<evidence type="ECO:0000259" key="4">
    <source>
        <dbReference type="PROSITE" id="PS51000"/>
    </source>
</evidence>
<feature type="domain" description="HTH deoR-type" evidence="4">
    <location>
        <begin position="3"/>
        <end position="58"/>
    </location>
</feature>
<evidence type="ECO:0000313" key="6">
    <source>
        <dbReference type="Proteomes" id="UP000318370"/>
    </source>
</evidence>
<dbReference type="InterPro" id="IPR037171">
    <property type="entry name" value="NagB/RpiA_transferase-like"/>
</dbReference>
<keyword evidence="3" id="KW-0804">Transcription</keyword>
<organism evidence="5 6">
    <name type="scientific">Klebsiella spallanzanii</name>
    <dbReference type="NCBI Taxonomy" id="2587528"/>
    <lineage>
        <taxon>Bacteria</taxon>
        <taxon>Pseudomonadati</taxon>
        <taxon>Pseudomonadota</taxon>
        <taxon>Gammaproteobacteria</taxon>
        <taxon>Enterobacterales</taxon>
        <taxon>Enterobacteriaceae</taxon>
        <taxon>Klebsiella/Raoultella group</taxon>
        <taxon>Klebsiella</taxon>
    </lineage>
</organism>
<dbReference type="InterPro" id="IPR050313">
    <property type="entry name" value="Carb_Metab_HTH_regulators"/>
</dbReference>
<dbReference type="Pfam" id="PF08220">
    <property type="entry name" value="HTH_DeoR"/>
    <property type="match status" value="1"/>
</dbReference>
<dbReference type="SMART" id="SM01134">
    <property type="entry name" value="DeoRC"/>
    <property type="match status" value="1"/>
</dbReference>
<evidence type="ECO:0000256" key="1">
    <source>
        <dbReference type="ARBA" id="ARBA00022491"/>
    </source>
</evidence>